<sequence>MARPTVLTRPALADRFAASARATGALLSDDEFDGWFAGRRHASRFAVERIPLAGLRGWHEDPGTGNLVHETGRFFTVEGLSVRTGTPHAWMQPIIQQSEIGILGLAVKEFDGVLHLLMQAKMEPGNVGLVQLSPTVQATRSNYVGVHRGRPITHLDYFTQPGRSRVLVDVLQSEQGSWFLHKRNRNMIVEVTEDVPEHPDFCWLTLAQVRRLLRADNVINMDARSVLSCVPEPAGDEGPARHSGGELLRWLTDVKARADLQQRLVPLRGITGWHRSADAIRHDEGRFFEVVAIEAAAGNREVGHWTQPLIAPVGQGIAAFLTRPIGGVPHLLVQAKIEAGVRDVAELAPTFQALPANFAGAPDRLRPRFLDEVLAATGPALRYDSVQSEEGGRFHHATNRYQVIEVGSGFPLDEPPGFRWVTPGQLRALLQHPYYVNVQARSLLAGLGAVR</sequence>
<dbReference type="RefSeq" id="WP_212996086.1">
    <property type="nucleotide sequence ID" value="NZ_BAAATW010000004.1"/>
</dbReference>
<dbReference type="Pfam" id="PF03559">
    <property type="entry name" value="Hexose_dehydrat"/>
    <property type="match status" value="2"/>
</dbReference>
<accession>A0A919SBH7</accession>
<comment type="caution">
    <text evidence="2">The sequence shown here is derived from an EMBL/GenBank/DDBJ whole genome shotgun (WGS) entry which is preliminary data.</text>
</comment>
<reference evidence="2" key="1">
    <citation type="submission" date="2021-03" db="EMBL/GenBank/DDBJ databases">
        <title>Whole genome shotgun sequence of Actinoplanes consettensis NBRC 14913.</title>
        <authorList>
            <person name="Komaki H."/>
            <person name="Tamura T."/>
        </authorList>
    </citation>
    <scope>NUCLEOTIDE SEQUENCE</scope>
    <source>
        <strain evidence="2">NBRC 14913</strain>
    </source>
</reference>
<evidence type="ECO:0000313" key="3">
    <source>
        <dbReference type="Proteomes" id="UP000680865"/>
    </source>
</evidence>
<proteinExistence type="predicted"/>
<keyword evidence="3" id="KW-1185">Reference proteome</keyword>
<evidence type="ECO:0000259" key="1">
    <source>
        <dbReference type="Pfam" id="PF03559"/>
    </source>
</evidence>
<gene>
    <name evidence="2" type="ORF">Aco04nite_10900</name>
</gene>
<protein>
    <submittedName>
        <fullName evidence="2">NDP-hexose 2,3-dehydratase</fullName>
    </submittedName>
</protein>
<feature type="domain" description="dTDP-4-dehydro-6-deoxy-alpha-D-glucopyranose 2,3-dehydratase" evidence="1">
    <location>
        <begin position="246"/>
        <end position="447"/>
    </location>
</feature>
<dbReference type="Gene3D" id="3.90.79.40">
    <property type="entry name" value="EvaA sugar 2,3-dehydratase subunit"/>
    <property type="match status" value="2"/>
</dbReference>
<dbReference type="EMBL" id="BOQP01000005">
    <property type="protein sequence ID" value="GIM68468.1"/>
    <property type="molecule type" value="Genomic_DNA"/>
</dbReference>
<evidence type="ECO:0000313" key="2">
    <source>
        <dbReference type="EMBL" id="GIM68468.1"/>
    </source>
</evidence>
<dbReference type="InterPro" id="IPR038153">
    <property type="entry name" value="EvaA-like_sf"/>
</dbReference>
<name>A0A919SBH7_9ACTN</name>
<dbReference type="Proteomes" id="UP000680865">
    <property type="component" value="Unassembled WGS sequence"/>
</dbReference>
<feature type="domain" description="dTDP-4-dehydro-6-deoxy-alpha-D-glucopyranose 2,3-dehydratase" evidence="1">
    <location>
        <begin position="30"/>
        <end position="230"/>
    </location>
</feature>
<organism evidence="2 3">
    <name type="scientific">Winogradskya consettensis</name>
    <dbReference type="NCBI Taxonomy" id="113560"/>
    <lineage>
        <taxon>Bacteria</taxon>
        <taxon>Bacillati</taxon>
        <taxon>Actinomycetota</taxon>
        <taxon>Actinomycetes</taxon>
        <taxon>Micromonosporales</taxon>
        <taxon>Micromonosporaceae</taxon>
        <taxon>Winogradskya</taxon>
    </lineage>
</organism>
<dbReference type="AlphaFoldDB" id="A0A919SBH7"/>
<dbReference type="InterPro" id="IPR005212">
    <property type="entry name" value="EvaA-like"/>
</dbReference>
<dbReference type="GO" id="GO:0016829">
    <property type="term" value="F:lyase activity"/>
    <property type="evidence" value="ECO:0007669"/>
    <property type="project" value="InterPro"/>
</dbReference>